<evidence type="ECO:0000256" key="7">
    <source>
        <dbReference type="ARBA" id="ARBA00022833"/>
    </source>
</evidence>
<feature type="binding site" evidence="12">
    <location>
        <position position="355"/>
    </location>
    <ligand>
        <name>Zn(2+)</name>
        <dbReference type="ChEBI" id="CHEBI:29105"/>
        <label>1</label>
    </ligand>
</feature>
<organism evidence="15 16">
    <name type="scientific">Winmispira thermophila (strain ATCC 49972 / DSM 6192 / RI 19.B1)</name>
    <name type="common">Spirochaeta thermophila</name>
    <dbReference type="NCBI Taxonomy" id="665571"/>
    <lineage>
        <taxon>Bacteria</taxon>
        <taxon>Pseudomonadati</taxon>
        <taxon>Spirochaetota</taxon>
        <taxon>Spirochaetia</taxon>
        <taxon>Winmispirales</taxon>
        <taxon>Winmispiraceae</taxon>
        <taxon>Winmispira</taxon>
    </lineage>
</organism>
<name>E0RPI4_WINT6</name>
<comment type="function">
    <text evidence="12">Initiates the restart of stalled replication forks, which reloads the replicative helicase on sites other than the origin of replication. Recognizes and binds to abandoned replication forks and remodels them to uncover a helicase loading site. Promotes assembly of the primosome at these replication forks.</text>
</comment>
<keyword evidence="5 12" id="KW-0378">Hydrolase</keyword>
<dbReference type="Pfam" id="PF17764">
    <property type="entry name" value="PriA_3primeBD"/>
    <property type="match status" value="1"/>
</dbReference>
<dbReference type="InterPro" id="IPR027417">
    <property type="entry name" value="P-loop_NTPase"/>
</dbReference>
<dbReference type="InterPro" id="IPR041236">
    <property type="entry name" value="PriA_C"/>
</dbReference>
<dbReference type="HAMAP" id="MF_00983">
    <property type="entry name" value="PriA"/>
    <property type="match status" value="1"/>
</dbReference>
<feature type="binding site" evidence="12">
    <location>
        <position position="398"/>
    </location>
    <ligand>
        <name>Zn(2+)</name>
        <dbReference type="ChEBI" id="CHEBI:29105"/>
        <label>1</label>
    </ligand>
</feature>
<feature type="binding site" evidence="12">
    <location>
        <position position="364"/>
    </location>
    <ligand>
        <name>Zn(2+)</name>
        <dbReference type="ChEBI" id="CHEBI:29105"/>
        <label>2</label>
    </ligand>
</feature>
<feature type="binding site" evidence="12">
    <location>
        <position position="395"/>
    </location>
    <ligand>
        <name>Zn(2+)</name>
        <dbReference type="ChEBI" id="CHEBI:29105"/>
        <label>1</label>
    </ligand>
</feature>
<evidence type="ECO:0000313" key="16">
    <source>
        <dbReference type="Proteomes" id="UP000001296"/>
    </source>
</evidence>
<feature type="binding site" evidence="12">
    <location>
        <position position="385"/>
    </location>
    <ligand>
        <name>Zn(2+)</name>
        <dbReference type="ChEBI" id="CHEBI:29105"/>
        <label>2</label>
    </ligand>
</feature>
<evidence type="ECO:0000256" key="4">
    <source>
        <dbReference type="ARBA" id="ARBA00022741"/>
    </source>
</evidence>
<dbReference type="PANTHER" id="PTHR30580">
    <property type="entry name" value="PRIMOSOMAL PROTEIN N"/>
    <property type="match status" value="1"/>
</dbReference>
<feature type="domain" description="Helicase ATP-binding" evidence="13">
    <location>
        <begin position="132"/>
        <end position="298"/>
    </location>
</feature>
<dbReference type="CDD" id="cd18804">
    <property type="entry name" value="SF2_C_priA"/>
    <property type="match status" value="1"/>
</dbReference>
<dbReference type="GO" id="GO:0006310">
    <property type="term" value="P:DNA recombination"/>
    <property type="evidence" value="ECO:0007669"/>
    <property type="project" value="InterPro"/>
</dbReference>
<keyword evidence="2 12" id="KW-0235">DNA replication</keyword>
<evidence type="ECO:0000259" key="13">
    <source>
        <dbReference type="PROSITE" id="PS51192"/>
    </source>
</evidence>
<accession>E0RPI4</accession>
<keyword evidence="3 12" id="KW-0479">Metal-binding</keyword>
<comment type="similarity">
    <text evidence="12">Belongs to the helicase family. PriA subfamily.</text>
</comment>
<dbReference type="GO" id="GO:0005524">
    <property type="term" value="F:ATP binding"/>
    <property type="evidence" value="ECO:0007669"/>
    <property type="project" value="UniProtKB-UniRule"/>
</dbReference>
<dbReference type="PANTHER" id="PTHR30580:SF0">
    <property type="entry name" value="PRIMOSOMAL PROTEIN N"/>
    <property type="match status" value="1"/>
</dbReference>
<dbReference type="Gene3D" id="3.40.50.300">
    <property type="entry name" value="P-loop containing nucleotide triphosphate hydrolases"/>
    <property type="match status" value="2"/>
</dbReference>
<dbReference type="GO" id="GO:0006269">
    <property type="term" value="P:DNA replication, synthesis of primer"/>
    <property type="evidence" value="ECO:0007669"/>
    <property type="project" value="UniProtKB-KW"/>
</dbReference>
<keyword evidence="9 12" id="KW-0238">DNA-binding</keyword>
<keyword evidence="4 12" id="KW-0547">Nucleotide-binding</keyword>
<evidence type="ECO:0000256" key="3">
    <source>
        <dbReference type="ARBA" id="ARBA00022723"/>
    </source>
</evidence>
<comment type="cofactor">
    <cofactor evidence="12">
        <name>Zn(2+)</name>
        <dbReference type="ChEBI" id="CHEBI:29105"/>
    </cofactor>
    <text evidence="12">Binds 2 zinc ions per subunit.</text>
</comment>
<dbReference type="PaxDb" id="665571-STHERM_c18310"/>
<evidence type="ECO:0000256" key="6">
    <source>
        <dbReference type="ARBA" id="ARBA00022806"/>
    </source>
</evidence>
<dbReference type="GO" id="GO:0006302">
    <property type="term" value="P:double-strand break repair"/>
    <property type="evidence" value="ECO:0007669"/>
    <property type="project" value="InterPro"/>
</dbReference>
<dbReference type="InterPro" id="IPR014001">
    <property type="entry name" value="Helicase_ATP-bd"/>
</dbReference>
<dbReference type="PROSITE" id="PS51194">
    <property type="entry name" value="HELICASE_CTER"/>
    <property type="match status" value="1"/>
</dbReference>
<protein>
    <recommendedName>
        <fullName evidence="12">Replication restart protein PriA</fullName>
    </recommendedName>
    <alternativeName>
        <fullName evidence="12">ATP-dependent DNA helicase PriA</fullName>
        <ecNumber evidence="12">5.6.2.4</ecNumber>
    </alternativeName>
    <alternativeName>
        <fullName evidence="12">DNA 3'-5' helicase PriA</fullName>
    </alternativeName>
</protein>
<dbReference type="HOGENOM" id="CLU_013353_4_1_12"/>
<comment type="subunit">
    <text evidence="12">Component of the replication restart primosome.</text>
</comment>
<dbReference type="FunFam" id="3.40.50.300:FF:000489">
    <property type="entry name" value="Primosome assembly protein PriA"/>
    <property type="match status" value="1"/>
</dbReference>
<feature type="binding site" evidence="12">
    <location>
        <position position="358"/>
    </location>
    <ligand>
        <name>Zn(2+)</name>
        <dbReference type="ChEBI" id="CHEBI:29105"/>
        <label>1</label>
    </ligand>
</feature>
<evidence type="ECO:0000256" key="12">
    <source>
        <dbReference type="HAMAP-Rule" id="MF_00983"/>
    </source>
</evidence>
<comment type="catalytic activity">
    <reaction evidence="11 12">
        <text>ATP + H2O = ADP + phosphate + H(+)</text>
        <dbReference type="Rhea" id="RHEA:13065"/>
        <dbReference type="ChEBI" id="CHEBI:15377"/>
        <dbReference type="ChEBI" id="CHEBI:15378"/>
        <dbReference type="ChEBI" id="CHEBI:30616"/>
        <dbReference type="ChEBI" id="CHEBI:43474"/>
        <dbReference type="ChEBI" id="CHEBI:456216"/>
        <dbReference type="EC" id="5.6.2.4"/>
    </reaction>
</comment>
<dbReference type="GO" id="GO:1990077">
    <property type="term" value="C:primosome complex"/>
    <property type="evidence" value="ECO:0007669"/>
    <property type="project" value="UniProtKB-UniRule"/>
</dbReference>
<dbReference type="GO" id="GO:0003677">
    <property type="term" value="F:DNA binding"/>
    <property type="evidence" value="ECO:0007669"/>
    <property type="project" value="UniProtKB-UniRule"/>
</dbReference>
<evidence type="ECO:0000256" key="1">
    <source>
        <dbReference type="ARBA" id="ARBA00022515"/>
    </source>
</evidence>
<keyword evidence="8 12" id="KW-0067">ATP-binding</keyword>
<dbReference type="InterPro" id="IPR011545">
    <property type="entry name" value="DEAD/DEAH_box_helicase_dom"/>
</dbReference>
<keyword evidence="10 12" id="KW-0413">Isomerase</keyword>
<reference evidence="15 16" key="2">
    <citation type="journal article" date="2010" name="J. Bacteriol.">
        <title>Genome sequence of the polysaccharide-degrading, thermophilic anaerobe Spirochaeta thermophila DSM 6192.</title>
        <authorList>
            <person name="Angelov A."/>
            <person name="Liebl S."/>
            <person name="Ballschmiter M."/>
            <person name="Bomeke M."/>
            <person name="Lehmann R."/>
            <person name="Liesegang H."/>
            <person name="Daniel R."/>
            <person name="Liebl W."/>
        </authorList>
    </citation>
    <scope>NUCLEOTIDE SEQUENCE [LARGE SCALE GENOMIC DNA]</scope>
    <source>
        <strain evidence="16">ATCC 49972 / DSM 6192 / RI 19.B1</strain>
    </source>
</reference>
<dbReference type="SUPFAM" id="SSF52540">
    <property type="entry name" value="P-loop containing nucleoside triphosphate hydrolases"/>
    <property type="match status" value="1"/>
</dbReference>
<dbReference type="InterPro" id="IPR042115">
    <property type="entry name" value="PriA_3primeBD_sf"/>
</dbReference>
<dbReference type="GO" id="GO:0008270">
    <property type="term" value="F:zinc ion binding"/>
    <property type="evidence" value="ECO:0007669"/>
    <property type="project" value="UniProtKB-UniRule"/>
</dbReference>
<evidence type="ECO:0000256" key="10">
    <source>
        <dbReference type="ARBA" id="ARBA00023235"/>
    </source>
</evidence>
<dbReference type="RefSeq" id="WP_013314605.1">
    <property type="nucleotide sequence ID" value="NC_014484.1"/>
</dbReference>
<proteinExistence type="inferred from homology"/>
<dbReference type="SMART" id="SM00490">
    <property type="entry name" value="HELICc"/>
    <property type="match status" value="1"/>
</dbReference>
<dbReference type="KEGG" id="sta:STHERM_c18310"/>
<dbReference type="InterPro" id="IPR040498">
    <property type="entry name" value="PriA_CRR"/>
</dbReference>
<evidence type="ECO:0000256" key="5">
    <source>
        <dbReference type="ARBA" id="ARBA00022801"/>
    </source>
</evidence>
<feature type="domain" description="Helicase C-terminal" evidence="14">
    <location>
        <begin position="368"/>
        <end position="556"/>
    </location>
</feature>
<feature type="binding site" evidence="12">
    <location>
        <position position="382"/>
    </location>
    <ligand>
        <name>Zn(2+)</name>
        <dbReference type="ChEBI" id="CHEBI:29105"/>
        <label>2</label>
    </ligand>
</feature>
<comment type="catalytic activity">
    <reaction evidence="12">
        <text>Couples ATP hydrolysis with the unwinding of duplex DNA by translocating in the 3'-5' direction.</text>
        <dbReference type="EC" id="5.6.2.4"/>
    </reaction>
</comment>
<keyword evidence="7 12" id="KW-0862">Zinc</keyword>
<sequence length="647" mass="72331">MWVDVAFNLPLREPLTYRVEGEVPVGVRVRAPVRGRVLTGYVVGVRGNPPSGVAPEDLKPVEKVLDEEPLFDGRVLSLAQWVSSYYLCGLGEALSAMIPGGRVQREAPVPYDEPAAYRRHRLSPAQREAVEAVLSCTHPMFYLWGVTGSGKTEVYLTVAEHMLERGKGVLYLVPEIALTRQVVETIRARFGQDVAVLHSRLTASQRLAEWRRIVRGEVRFVIGARSAVFAPIGDLGLIVLDEEHESSYKSGATPRYHARQVAMHRARTEGALLLMGSATPSLEAYHLMHTGRLPFFHLPERVAGGEPPRIEIVSLKDHPGPLSKPLLREIERTKKEGKQTILFLNRRGFAHYVGCRACGFEMTCRHCSLPLTYHRAEEVMVCHYCGYRTRPIDVCPSCGSVDVRYSGPGTEQVEKQLRETFPFYRIARLDTDTARKKGVLERVLEEMESGQVDVLLGTQMIAKGFNFPRLGLVGVVLADTGLHMPDFRAAERVFSLLVQVAGRAGRFMPGGRVVIQTYLPDHPGIVCAREHDLRRFYEEELEVRKETLFPPFSRLVRLVFRGRDERKVERDAGGFASLLSADLPEGVELLGPAPCPMERIAGNYRYHLFLRSSSLAPMHGLLARTLPLFRPSSGVHLEVDVDPVQVV</sequence>
<dbReference type="InterPro" id="IPR005259">
    <property type="entry name" value="PriA"/>
</dbReference>
<reference key="1">
    <citation type="submission" date="2009-08" db="EMBL/GenBank/DDBJ databases">
        <title>The genome sequence of Spirochaeta thermophila DSM6192.</title>
        <authorList>
            <person name="Angelov A."/>
            <person name="Mientus M."/>
            <person name="Wittenberg S."/>
            <person name="Lehmann R."/>
            <person name="Liesegang H."/>
            <person name="Daniel R."/>
            <person name="Liebl W."/>
        </authorList>
    </citation>
    <scope>NUCLEOTIDE SEQUENCE</scope>
    <source>
        <strain>DSM 6192</strain>
    </source>
</reference>
<dbReference type="Gene3D" id="3.40.1440.60">
    <property type="entry name" value="PriA, 3(prime) DNA-binding domain"/>
    <property type="match status" value="1"/>
</dbReference>
<dbReference type="AlphaFoldDB" id="E0RPI4"/>
<dbReference type="Pfam" id="PF18319">
    <property type="entry name" value="Zn_ribbon_PriA"/>
    <property type="match status" value="1"/>
</dbReference>
<dbReference type="Pfam" id="PF00271">
    <property type="entry name" value="Helicase_C"/>
    <property type="match status" value="1"/>
</dbReference>
<feature type="binding site" evidence="12">
    <location>
        <position position="367"/>
    </location>
    <ligand>
        <name>Zn(2+)</name>
        <dbReference type="ChEBI" id="CHEBI:29105"/>
        <label>2</label>
    </ligand>
</feature>
<evidence type="ECO:0000256" key="2">
    <source>
        <dbReference type="ARBA" id="ARBA00022705"/>
    </source>
</evidence>
<keyword evidence="1 12" id="KW-0639">Primosome</keyword>
<evidence type="ECO:0000259" key="14">
    <source>
        <dbReference type="PROSITE" id="PS51194"/>
    </source>
</evidence>
<dbReference type="EMBL" id="CP001698">
    <property type="protein sequence ID" value="ADN02766.1"/>
    <property type="molecule type" value="Genomic_DNA"/>
</dbReference>
<dbReference type="GO" id="GO:0006270">
    <property type="term" value="P:DNA replication initiation"/>
    <property type="evidence" value="ECO:0007669"/>
    <property type="project" value="TreeGrafter"/>
</dbReference>
<dbReference type="GO" id="GO:0016887">
    <property type="term" value="F:ATP hydrolysis activity"/>
    <property type="evidence" value="ECO:0007669"/>
    <property type="project" value="RHEA"/>
</dbReference>
<dbReference type="SMART" id="SM00487">
    <property type="entry name" value="DEXDc"/>
    <property type="match status" value="1"/>
</dbReference>
<dbReference type="EC" id="5.6.2.4" evidence="12"/>
<dbReference type="CDD" id="cd17929">
    <property type="entry name" value="DEXHc_priA"/>
    <property type="match status" value="1"/>
</dbReference>
<dbReference type="eggNOG" id="COG1198">
    <property type="taxonomic scope" value="Bacteria"/>
</dbReference>
<dbReference type="Pfam" id="PF18074">
    <property type="entry name" value="PriA_C"/>
    <property type="match status" value="1"/>
</dbReference>
<evidence type="ECO:0000256" key="11">
    <source>
        <dbReference type="ARBA" id="ARBA00048988"/>
    </source>
</evidence>
<dbReference type="Proteomes" id="UP000001296">
    <property type="component" value="Chromosome"/>
</dbReference>
<keyword evidence="6 12" id="KW-0347">Helicase</keyword>
<dbReference type="Pfam" id="PF00270">
    <property type="entry name" value="DEAD"/>
    <property type="match status" value="1"/>
</dbReference>
<evidence type="ECO:0000313" key="15">
    <source>
        <dbReference type="EMBL" id="ADN02766.1"/>
    </source>
</evidence>
<dbReference type="NCBIfam" id="TIGR00595">
    <property type="entry name" value="priA"/>
    <property type="match status" value="1"/>
</dbReference>
<evidence type="ECO:0000256" key="8">
    <source>
        <dbReference type="ARBA" id="ARBA00022840"/>
    </source>
</evidence>
<dbReference type="GO" id="GO:0043138">
    <property type="term" value="F:3'-5' DNA helicase activity"/>
    <property type="evidence" value="ECO:0007669"/>
    <property type="project" value="UniProtKB-EC"/>
</dbReference>
<gene>
    <name evidence="12" type="primary">priA</name>
    <name evidence="15" type="ordered locus">STHERM_c18310</name>
</gene>
<dbReference type="InterPro" id="IPR001650">
    <property type="entry name" value="Helicase_C-like"/>
</dbReference>
<evidence type="ECO:0000256" key="9">
    <source>
        <dbReference type="ARBA" id="ARBA00023125"/>
    </source>
</evidence>
<dbReference type="InterPro" id="IPR041222">
    <property type="entry name" value="PriA_3primeBD"/>
</dbReference>
<dbReference type="PROSITE" id="PS51192">
    <property type="entry name" value="HELICASE_ATP_BIND_1"/>
    <property type="match status" value="1"/>
</dbReference>